<name>A0A9D1D311_9ACTN</name>
<reference evidence="1" key="1">
    <citation type="submission" date="2020-10" db="EMBL/GenBank/DDBJ databases">
        <authorList>
            <person name="Gilroy R."/>
        </authorList>
    </citation>
    <scope>NUCLEOTIDE SEQUENCE</scope>
    <source>
        <strain evidence="1">ChiGjej1B1-2707</strain>
    </source>
</reference>
<organism evidence="1 2">
    <name type="scientific">Candidatus Aveggerthella stercoripullorum</name>
    <dbReference type="NCBI Taxonomy" id="2840688"/>
    <lineage>
        <taxon>Bacteria</taxon>
        <taxon>Bacillati</taxon>
        <taxon>Actinomycetota</taxon>
        <taxon>Coriobacteriia</taxon>
        <taxon>Eggerthellales</taxon>
        <taxon>Eggerthellaceae</taxon>
        <taxon>Eggerthellaceae incertae sedis</taxon>
        <taxon>Candidatus Aveggerthella</taxon>
    </lineage>
</organism>
<evidence type="ECO:0000313" key="2">
    <source>
        <dbReference type="Proteomes" id="UP000824261"/>
    </source>
</evidence>
<accession>A0A9D1D311</accession>
<gene>
    <name evidence="1" type="ORF">IAA69_04270</name>
</gene>
<evidence type="ECO:0000313" key="1">
    <source>
        <dbReference type="EMBL" id="HIR01458.1"/>
    </source>
</evidence>
<dbReference type="Proteomes" id="UP000824261">
    <property type="component" value="Unassembled WGS sequence"/>
</dbReference>
<comment type="caution">
    <text evidence="1">The sequence shown here is derived from an EMBL/GenBank/DDBJ whole genome shotgun (WGS) entry which is preliminary data.</text>
</comment>
<sequence>MSEQNHDTRELDEEELQEANGGFAIYQPENCQNGCPWVYYKCSSCGFEQFQNISREGNKCPKCGSKMVAKEVYGTRPEGGGWAPTNIIY</sequence>
<proteinExistence type="predicted"/>
<reference evidence="1" key="2">
    <citation type="journal article" date="2021" name="PeerJ">
        <title>Extensive microbial diversity within the chicken gut microbiome revealed by metagenomics and culture.</title>
        <authorList>
            <person name="Gilroy R."/>
            <person name="Ravi A."/>
            <person name="Getino M."/>
            <person name="Pursley I."/>
            <person name="Horton D.L."/>
            <person name="Alikhan N.F."/>
            <person name="Baker D."/>
            <person name="Gharbi K."/>
            <person name="Hall N."/>
            <person name="Watson M."/>
            <person name="Adriaenssens E.M."/>
            <person name="Foster-Nyarko E."/>
            <person name="Jarju S."/>
            <person name="Secka A."/>
            <person name="Antonio M."/>
            <person name="Oren A."/>
            <person name="Chaudhuri R.R."/>
            <person name="La Ragione R."/>
            <person name="Hildebrand F."/>
            <person name="Pallen M.J."/>
        </authorList>
    </citation>
    <scope>NUCLEOTIDE SEQUENCE</scope>
    <source>
        <strain evidence="1">ChiGjej1B1-2707</strain>
    </source>
</reference>
<dbReference type="EMBL" id="DVGB01000055">
    <property type="protein sequence ID" value="HIR01458.1"/>
    <property type="molecule type" value="Genomic_DNA"/>
</dbReference>
<protein>
    <submittedName>
        <fullName evidence="1">Zinc ribbon domain-containing protein</fullName>
    </submittedName>
</protein>
<dbReference type="AlphaFoldDB" id="A0A9D1D311"/>